<dbReference type="InterPro" id="IPR034660">
    <property type="entry name" value="DinB/YfiT-like"/>
</dbReference>
<dbReference type="AlphaFoldDB" id="A0A839U3Q4"/>
<dbReference type="Proteomes" id="UP000517523">
    <property type="component" value="Unassembled WGS sequence"/>
</dbReference>
<proteinExistence type="predicted"/>
<dbReference type="SUPFAM" id="SSF109854">
    <property type="entry name" value="DinB/YfiT-like putative metalloenzymes"/>
    <property type="match status" value="1"/>
</dbReference>
<accession>A0A839U3Q4</accession>
<reference evidence="2 3" key="1">
    <citation type="submission" date="2020-08" db="EMBL/GenBank/DDBJ databases">
        <title>Genomic Encyclopedia of Type Strains, Phase III (KMG-III): the genomes of soil and plant-associated and newly described type strains.</title>
        <authorList>
            <person name="Whitman W."/>
        </authorList>
    </citation>
    <scope>NUCLEOTIDE SEQUENCE [LARGE SCALE GENOMIC DNA]</scope>
    <source>
        <strain evidence="2 3">CECT 5831</strain>
    </source>
</reference>
<feature type="domain" description="DinB-like" evidence="1">
    <location>
        <begin position="14"/>
        <end position="153"/>
    </location>
</feature>
<dbReference type="InterPro" id="IPR024775">
    <property type="entry name" value="DinB-like"/>
</dbReference>
<evidence type="ECO:0000259" key="1">
    <source>
        <dbReference type="Pfam" id="PF12867"/>
    </source>
</evidence>
<comment type="caution">
    <text evidence="2">The sequence shown here is derived from an EMBL/GenBank/DDBJ whole genome shotgun (WGS) entry which is preliminary data.</text>
</comment>
<sequence length="163" mass="18721">MDDFVGKDELLRRLHHGYKEFNEGIKRLSPEQMETPGVNGKWSIKEVISHFIAHEQFALTEIRYALAGKQYEPEDTDINIFNEQAVTARRNQSLEQITLAWDASFRQVVMVVEELPESAFESFGEFTRVLGDTVDGALGNNTYQHYAEHLSTIMNWTSKLPRG</sequence>
<dbReference type="EMBL" id="JACHXJ010000015">
    <property type="protein sequence ID" value="MBB3132288.1"/>
    <property type="molecule type" value="Genomic_DNA"/>
</dbReference>
<protein>
    <recommendedName>
        <fullName evidence="1">DinB-like domain-containing protein</fullName>
    </recommendedName>
</protein>
<gene>
    <name evidence="2" type="ORF">FHS19_007017</name>
</gene>
<dbReference type="Pfam" id="PF12867">
    <property type="entry name" value="DinB_2"/>
    <property type="match status" value="1"/>
</dbReference>
<evidence type="ECO:0000313" key="3">
    <source>
        <dbReference type="Proteomes" id="UP000517523"/>
    </source>
</evidence>
<name>A0A839U3Q4_9BACL</name>
<evidence type="ECO:0000313" key="2">
    <source>
        <dbReference type="EMBL" id="MBB3132288.1"/>
    </source>
</evidence>
<dbReference type="RefSeq" id="WP_183587979.1">
    <property type="nucleotide sequence ID" value="NZ_JACHXJ010000015.1"/>
</dbReference>
<dbReference type="Gene3D" id="1.20.120.450">
    <property type="entry name" value="dinb family like domain"/>
    <property type="match status" value="1"/>
</dbReference>
<organism evidence="2 3">
    <name type="scientific">Paenibacillus rhizosphaerae</name>
    <dbReference type="NCBI Taxonomy" id="297318"/>
    <lineage>
        <taxon>Bacteria</taxon>
        <taxon>Bacillati</taxon>
        <taxon>Bacillota</taxon>
        <taxon>Bacilli</taxon>
        <taxon>Bacillales</taxon>
        <taxon>Paenibacillaceae</taxon>
        <taxon>Paenibacillus</taxon>
    </lineage>
</organism>